<gene>
    <name evidence="4" type="ORF">DIATSA_LOCUS1670</name>
</gene>
<dbReference type="FunFam" id="3.40.50.2000:FF:000021">
    <property type="entry name" value="UDP-glucuronosyltransferase"/>
    <property type="match status" value="1"/>
</dbReference>
<reference evidence="4" key="2">
    <citation type="submission" date="2022-10" db="EMBL/GenBank/DDBJ databases">
        <authorList>
            <consortium name="ENA_rothamsted_submissions"/>
            <consortium name="culmorum"/>
            <person name="King R."/>
        </authorList>
    </citation>
    <scope>NUCLEOTIDE SEQUENCE</scope>
</reference>
<dbReference type="EMBL" id="OU893342">
    <property type="protein sequence ID" value="CAG9783503.1"/>
    <property type="molecule type" value="Genomic_DNA"/>
</dbReference>
<evidence type="ECO:0000256" key="2">
    <source>
        <dbReference type="ARBA" id="ARBA00022676"/>
    </source>
</evidence>
<accession>A0A9N9QUE5</accession>
<evidence type="ECO:0000313" key="4">
    <source>
        <dbReference type="EMBL" id="CAG9783503.1"/>
    </source>
</evidence>
<keyword evidence="3" id="KW-0808">Transferase</keyword>
<dbReference type="InterPro" id="IPR050271">
    <property type="entry name" value="UDP-glycosyltransferase"/>
</dbReference>
<sequence>VTYVTPFPKNYARENLTYIDISSIVEDNANLYKPDLHTLPLKTVSLRQTLQLGVKSSQHVLQHQAMQELMLHQEASIDVVIAHWYHNTLLSPLSVVFDCPLIWYVAHDACWGAQRLVHEATSPAYSTGVHSARTPSIPFTIKERALQIWQQFYSGFLSRYYAHYVELPLYGSLYSAAIPERGRMLPPYELVTTNGSLLLINSHPPLGQSLPLPLNAKLVGGHHLKPDTTLSNKLQSFMDNVKDGVIYMDLGANVNSEDIPSHVRSRLLEMFGQLKQQVLWRLDMQPPHRPSNVHLFRHAPALPILCHPNTVSFITDGSSTSLMDAIQCGVPVVTVPLLGDQFVNADLAVARGFAKRVEFTHHFAWKLRDAIEEILRNTSYRSSAFEASKIFKLRPQPAPAELLHWVEYIISTGGRHLRSPAVHLSAIERYHLDIWLLLAMILWFLSKVIKVIKVHLKDDYDKKND</sequence>
<dbReference type="PANTHER" id="PTHR48043">
    <property type="entry name" value="EG:EG0003.4 PROTEIN-RELATED"/>
    <property type="match status" value="1"/>
</dbReference>
<evidence type="ECO:0008006" key="6">
    <source>
        <dbReference type="Google" id="ProtNLM"/>
    </source>
</evidence>
<feature type="non-terminal residue" evidence="4">
    <location>
        <position position="1"/>
    </location>
</feature>
<dbReference type="CDD" id="cd03784">
    <property type="entry name" value="GT1_Gtf-like"/>
    <property type="match status" value="1"/>
</dbReference>
<keyword evidence="5" id="KW-1185">Reference proteome</keyword>
<protein>
    <recommendedName>
        <fullName evidence="6">UDP-glycosyltransferase</fullName>
    </recommendedName>
</protein>
<proteinExistence type="inferred from homology"/>
<dbReference type="SUPFAM" id="SSF53756">
    <property type="entry name" value="UDP-Glycosyltransferase/glycogen phosphorylase"/>
    <property type="match status" value="1"/>
</dbReference>
<dbReference type="Gene3D" id="3.40.50.2000">
    <property type="entry name" value="Glycogen Phosphorylase B"/>
    <property type="match status" value="1"/>
</dbReference>
<dbReference type="GO" id="GO:0008194">
    <property type="term" value="F:UDP-glycosyltransferase activity"/>
    <property type="evidence" value="ECO:0007669"/>
    <property type="project" value="InterPro"/>
</dbReference>
<comment type="similarity">
    <text evidence="1">Belongs to the UDP-glycosyltransferase family.</text>
</comment>
<name>A0A9N9QUE5_9NEOP</name>
<evidence type="ECO:0000256" key="3">
    <source>
        <dbReference type="ARBA" id="ARBA00022679"/>
    </source>
</evidence>
<organism evidence="4 5">
    <name type="scientific">Diatraea saccharalis</name>
    <name type="common">sugarcane borer</name>
    <dbReference type="NCBI Taxonomy" id="40085"/>
    <lineage>
        <taxon>Eukaryota</taxon>
        <taxon>Metazoa</taxon>
        <taxon>Ecdysozoa</taxon>
        <taxon>Arthropoda</taxon>
        <taxon>Hexapoda</taxon>
        <taxon>Insecta</taxon>
        <taxon>Pterygota</taxon>
        <taxon>Neoptera</taxon>
        <taxon>Endopterygota</taxon>
        <taxon>Lepidoptera</taxon>
        <taxon>Glossata</taxon>
        <taxon>Ditrysia</taxon>
        <taxon>Pyraloidea</taxon>
        <taxon>Crambidae</taxon>
        <taxon>Crambinae</taxon>
        <taxon>Diatraea</taxon>
    </lineage>
</organism>
<dbReference type="AlphaFoldDB" id="A0A9N9QUE5"/>
<reference evidence="4" key="1">
    <citation type="submission" date="2021-12" db="EMBL/GenBank/DDBJ databases">
        <authorList>
            <person name="King R."/>
        </authorList>
    </citation>
    <scope>NUCLEOTIDE SEQUENCE</scope>
</reference>
<dbReference type="Proteomes" id="UP001153714">
    <property type="component" value="Chromosome 11"/>
</dbReference>
<dbReference type="PANTHER" id="PTHR48043:SF145">
    <property type="entry name" value="FI06409P-RELATED"/>
    <property type="match status" value="1"/>
</dbReference>
<dbReference type="Pfam" id="PF00201">
    <property type="entry name" value="UDPGT"/>
    <property type="match status" value="1"/>
</dbReference>
<dbReference type="InterPro" id="IPR002213">
    <property type="entry name" value="UDP_glucos_trans"/>
</dbReference>
<evidence type="ECO:0000313" key="5">
    <source>
        <dbReference type="Proteomes" id="UP001153714"/>
    </source>
</evidence>
<dbReference type="OrthoDB" id="5835829at2759"/>
<keyword evidence="2" id="KW-0328">Glycosyltransferase</keyword>
<evidence type="ECO:0000256" key="1">
    <source>
        <dbReference type="ARBA" id="ARBA00009995"/>
    </source>
</evidence>